<evidence type="ECO:0000313" key="6">
    <source>
        <dbReference type="EMBL" id="KAH7566675.1"/>
    </source>
</evidence>
<dbReference type="InterPro" id="IPR014352">
    <property type="entry name" value="FERM/acyl-CoA-bd_prot_sf"/>
</dbReference>
<keyword evidence="2" id="KW-0446">Lipid-binding</keyword>
<dbReference type="EMBL" id="JAFEMO010000008">
    <property type="protein sequence ID" value="KAH7566675.1"/>
    <property type="molecule type" value="Genomic_DNA"/>
</dbReference>
<evidence type="ECO:0000259" key="5">
    <source>
        <dbReference type="PROSITE" id="PS51228"/>
    </source>
</evidence>
<organism evidence="6 7">
    <name type="scientific">Xanthoceras sorbifolium</name>
    <dbReference type="NCBI Taxonomy" id="99658"/>
    <lineage>
        <taxon>Eukaryota</taxon>
        <taxon>Viridiplantae</taxon>
        <taxon>Streptophyta</taxon>
        <taxon>Embryophyta</taxon>
        <taxon>Tracheophyta</taxon>
        <taxon>Spermatophyta</taxon>
        <taxon>Magnoliopsida</taxon>
        <taxon>eudicotyledons</taxon>
        <taxon>Gunneridae</taxon>
        <taxon>Pentapetalae</taxon>
        <taxon>rosids</taxon>
        <taxon>malvids</taxon>
        <taxon>Sapindales</taxon>
        <taxon>Sapindaceae</taxon>
        <taxon>Xanthoceroideae</taxon>
        <taxon>Xanthoceras</taxon>
    </lineage>
</organism>
<feature type="signal peptide" evidence="4">
    <location>
        <begin position="1"/>
        <end position="22"/>
    </location>
</feature>
<dbReference type="InterPro" id="IPR000582">
    <property type="entry name" value="Acyl-CoA-binding_protein"/>
</dbReference>
<evidence type="ECO:0000256" key="2">
    <source>
        <dbReference type="ARBA" id="ARBA00023121"/>
    </source>
</evidence>
<dbReference type="InterPro" id="IPR035984">
    <property type="entry name" value="Acyl-CoA-binding_sf"/>
</dbReference>
<dbReference type="PANTHER" id="PTHR23310:SF105">
    <property type="entry name" value="ACYL-COA-BINDING DOMAIN-CONTAINING PROTEIN 5"/>
    <property type="match status" value="1"/>
</dbReference>
<accession>A0ABQ8HQQ6</accession>
<evidence type="ECO:0000256" key="1">
    <source>
        <dbReference type="ARBA" id="ARBA00005567"/>
    </source>
</evidence>
<evidence type="ECO:0000256" key="3">
    <source>
        <dbReference type="SAM" id="MobiDB-lite"/>
    </source>
</evidence>
<name>A0ABQ8HQQ6_9ROSI</name>
<comment type="caution">
    <text evidence="6">The sequence shown here is derived from an EMBL/GenBank/DDBJ whole genome shotgun (WGS) entry which is preliminary data.</text>
</comment>
<comment type="similarity">
    <text evidence="1">Belongs to the ACBP family.</text>
</comment>
<dbReference type="Pfam" id="PF00887">
    <property type="entry name" value="ACBP"/>
    <property type="match status" value="1"/>
</dbReference>
<sequence length="384" mass="42344">MALFLEFLLTILLSLLFSFLLAKLFSVSSSSTNSDDDDGDHVSVLSPRKLMIEEVVVSDVVEADDFVESRREKIENQETLNDSYGSPNDFKIDENKVLGELCEGSSGKFGGASEFEDNLVGESTERENIAKIEEDFIKDVVDVAKCEEVVVSESECDNEILEANKNKEDGGVCDCEEILVDARAESERANKIERELCKNVKGVAKSENETGEANKNKEVGVKEALFDEDDDWEGVERTELERLFGSAVAFVGSKSNADRISSVGSLVKMKLYGLHKIATQGPCHEPQPMALKVSARANWNAWKSFGNMTREEAMEQYVTILSKSIPGCIQDDTGDDSKQVSADSEACSKPPSDLMAWKMKKVGPVDERNVDELMPSFEGLDVSL</sequence>
<feature type="chain" id="PRO_5046851552" description="ACB domain-containing protein" evidence="4">
    <location>
        <begin position="23"/>
        <end position="384"/>
    </location>
</feature>
<feature type="domain" description="ACB" evidence="5">
    <location>
        <begin position="240"/>
        <end position="330"/>
    </location>
</feature>
<proteinExistence type="inferred from homology"/>
<dbReference type="PROSITE" id="PS51228">
    <property type="entry name" value="ACB_2"/>
    <property type="match status" value="1"/>
</dbReference>
<keyword evidence="4" id="KW-0732">Signal</keyword>
<dbReference type="Proteomes" id="UP000827721">
    <property type="component" value="Unassembled WGS sequence"/>
</dbReference>
<dbReference type="SUPFAM" id="SSF47027">
    <property type="entry name" value="Acyl-CoA binding protein"/>
    <property type="match status" value="1"/>
</dbReference>
<keyword evidence="7" id="KW-1185">Reference proteome</keyword>
<feature type="region of interest" description="Disordered" evidence="3">
    <location>
        <begin position="331"/>
        <end position="350"/>
    </location>
</feature>
<gene>
    <name evidence="6" type="ORF">JRO89_XS08G0214300</name>
</gene>
<reference evidence="6 7" key="1">
    <citation type="submission" date="2021-02" db="EMBL/GenBank/DDBJ databases">
        <title>Plant Genome Project.</title>
        <authorList>
            <person name="Zhang R.-G."/>
        </authorList>
    </citation>
    <scope>NUCLEOTIDE SEQUENCE [LARGE SCALE GENOMIC DNA]</scope>
    <source>
        <tissue evidence="6">Leaves</tissue>
    </source>
</reference>
<dbReference type="PANTHER" id="PTHR23310">
    <property type="entry name" value="ACYL-COA-BINDING PROTEIN, ACBP"/>
    <property type="match status" value="1"/>
</dbReference>
<evidence type="ECO:0000313" key="7">
    <source>
        <dbReference type="Proteomes" id="UP000827721"/>
    </source>
</evidence>
<protein>
    <recommendedName>
        <fullName evidence="5">ACB domain-containing protein</fullName>
    </recommendedName>
</protein>
<evidence type="ECO:0000256" key="4">
    <source>
        <dbReference type="SAM" id="SignalP"/>
    </source>
</evidence>
<dbReference type="Gene3D" id="1.20.80.10">
    <property type="match status" value="1"/>
</dbReference>